<protein>
    <submittedName>
        <fullName evidence="1">Uncharacterized protein</fullName>
    </submittedName>
</protein>
<dbReference type="Proteomes" id="UP000823399">
    <property type="component" value="Unassembled WGS sequence"/>
</dbReference>
<proteinExistence type="predicted"/>
<organism evidence="1 2">
    <name type="scientific">Suillus discolor</name>
    <dbReference type="NCBI Taxonomy" id="1912936"/>
    <lineage>
        <taxon>Eukaryota</taxon>
        <taxon>Fungi</taxon>
        <taxon>Dikarya</taxon>
        <taxon>Basidiomycota</taxon>
        <taxon>Agaricomycotina</taxon>
        <taxon>Agaricomycetes</taxon>
        <taxon>Agaricomycetidae</taxon>
        <taxon>Boletales</taxon>
        <taxon>Suillineae</taxon>
        <taxon>Suillaceae</taxon>
        <taxon>Suillus</taxon>
    </lineage>
</organism>
<dbReference type="EMBL" id="JABBWM010000058">
    <property type="protein sequence ID" value="KAG2099240.1"/>
    <property type="molecule type" value="Genomic_DNA"/>
</dbReference>
<comment type="caution">
    <text evidence="1">The sequence shown here is derived from an EMBL/GenBank/DDBJ whole genome shotgun (WGS) entry which is preliminary data.</text>
</comment>
<gene>
    <name evidence="1" type="ORF">F5147DRAFT_655842</name>
</gene>
<reference evidence="1" key="1">
    <citation type="journal article" date="2020" name="New Phytol.">
        <title>Comparative genomics reveals dynamic genome evolution in host specialist ectomycorrhizal fungi.</title>
        <authorList>
            <person name="Lofgren L.A."/>
            <person name="Nguyen N.H."/>
            <person name="Vilgalys R."/>
            <person name="Ruytinx J."/>
            <person name="Liao H.L."/>
            <person name="Branco S."/>
            <person name="Kuo A."/>
            <person name="LaButti K."/>
            <person name="Lipzen A."/>
            <person name="Andreopoulos W."/>
            <person name="Pangilinan J."/>
            <person name="Riley R."/>
            <person name="Hundley H."/>
            <person name="Na H."/>
            <person name="Barry K."/>
            <person name="Grigoriev I.V."/>
            <person name="Stajich J.E."/>
            <person name="Kennedy P.G."/>
        </authorList>
    </citation>
    <scope>NUCLEOTIDE SEQUENCE</scope>
    <source>
        <strain evidence="1">FC423</strain>
    </source>
</reference>
<accession>A0A9P7EZP9</accession>
<name>A0A9P7EZP9_9AGAM</name>
<dbReference type="OrthoDB" id="2676866at2759"/>
<dbReference type="RefSeq" id="XP_041289127.1">
    <property type="nucleotide sequence ID" value="XM_041434023.1"/>
</dbReference>
<dbReference type="AlphaFoldDB" id="A0A9P7EZP9"/>
<sequence length="112" mass="12145">MSGSSESRYIRVEGKPSNASPALSIEIRASYELGRMLGGGEVIGKLQMSWDKLLDHGDHPFDLSFPAVRGVQPSITLKVAVVHASDDQNGTLFDPAKLLETQMLATYDLPDT</sequence>
<keyword evidence="2" id="KW-1185">Reference proteome</keyword>
<evidence type="ECO:0000313" key="2">
    <source>
        <dbReference type="Proteomes" id="UP000823399"/>
    </source>
</evidence>
<dbReference type="GeneID" id="64696282"/>
<evidence type="ECO:0000313" key="1">
    <source>
        <dbReference type="EMBL" id="KAG2099240.1"/>
    </source>
</evidence>